<accession>A0ABU6WHU9</accession>
<reference evidence="1 2" key="1">
    <citation type="journal article" date="2023" name="Plants (Basel)">
        <title>Bridging the Gap: Combining Genomics and Transcriptomics Approaches to Understand Stylosanthes scabra, an Orphan Legume from the Brazilian Caatinga.</title>
        <authorList>
            <person name="Ferreira-Neto J.R.C."/>
            <person name="da Silva M.D."/>
            <person name="Binneck E."/>
            <person name="de Melo N.F."/>
            <person name="da Silva R.H."/>
            <person name="de Melo A.L.T.M."/>
            <person name="Pandolfi V."/>
            <person name="Bustamante F.O."/>
            <person name="Brasileiro-Vidal A.C."/>
            <person name="Benko-Iseppon A.M."/>
        </authorList>
    </citation>
    <scope>NUCLEOTIDE SEQUENCE [LARGE SCALE GENOMIC DNA]</scope>
    <source>
        <tissue evidence="1">Leaves</tissue>
    </source>
</reference>
<organism evidence="1 2">
    <name type="scientific">Stylosanthes scabra</name>
    <dbReference type="NCBI Taxonomy" id="79078"/>
    <lineage>
        <taxon>Eukaryota</taxon>
        <taxon>Viridiplantae</taxon>
        <taxon>Streptophyta</taxon>
        <taxon>Embryophyta</taxon>
        <taxon>Tracheophyta</taxon>
        <taxon>Spermatophyta</taxon>
        <taxon>Magnoliopsida</taxon>
        <taxon>eudicotyledons</taxon>
        <taxon>Gunneridae</taxon>
        <taxon>Pentapetalae</taxon>
        <taxon>rosids</taxon>
        <taxon>fabids</taxon>
        <taxon>Fabales</taxon>
        <taxon>Fabaceae</taxon>
        <taxon>Papilionoideae</taxon>
        <taxon>50 kb inversion clade</taxon>
        <taxon>dalbergioids sensu lato</taxon>
        <taxon>Dalbergieae</taxon>
        <taxon>Pterocarpus clade</taxon>
        <taxon>Stylosanthes</taxon>
    </lineage>
</organism>
<dbReference type="EMBL" id="JASCZI010181708">
    <property type="protein sequence ID" value="MED6185452.1"/>
    <property type="molecule type" value="Genomic_DNA"/>
</dbReference>
<comment type="caution">
    <text evidence="1">The sequence shown here is derived from an EMBL/GenBank/DDBJ whole genome shotgun (WGS) entry which is preliminary data.</text>
</comment>
<protein>
    <submittedName>
        <fullName evidence="1">Uncharacterized protein</fullName>
    </submittedName>
</protein>
<keyword evidence="2" id="KW-1185">Reference proteome</keyword>
<evidence type="ECO:0000313" key="1">
    <source>
        <dbReference type="EMBL" id="MED6185452.1"/>
    </source>
</evidence>
<name>A0ABU6WHU9_9FABA</name>
<proteinExistence type="predicted"/>
<dbReference type="Proteomes" id="UP001341840">
    <property type="component" value="Unassembled WGS sequence"/>
</dbReference>
<evidence type="ECO:0000313" key="2">
    <source>
        <dbReference type="Proteomes" id="UP001341840"/>
    </source>
</evidence>
<sequence>MFIEFGVRVPFTDFQQRLLNRASVAPSQLHPNAWSSIRSFKLVTAFLGLPQDPVVFLCLFTFYLAYIAGKTKKGYMSVRPGKNRRIFGLYEDSFHDFKDAGLEPDEARKLIVDMAGGDATMSRLRWLVRPSPAGFVPTTSGPPPASRAQTVLLVLLARFREEIPPPPPSLKRKRPVVDSFVDPKRTRILEGGSREFFLLDRSFDASGFIEGHLLGPRAQEVLRDCDPMENVRWPEWAMLRATTIMKSVEPRLTISDEAERRNAKLLKDLKVVNLQKVVLEEERSEVMQAKLKAEKDLKTALAILVPDFNASRIDFFNDIVDGKVVDPAK</sequence>
<gene>
    <name evidence="1" type="ORF">PIB30_057210</name>
</gene>